<feature type="domain" description="PhoD-like phosphatase" evidence="1">
    <location>
        <begin position="108"/>
        <end position="382"/>
    </location>
</feature>
<dbReference type="GeneID" id="85224750"/>
<evidence type="ECO:0000313" key="2">
    <source>
        <dbReference type="EMBL" id="WFD38153.1"/>
    </source>
</evidence>
<dbReference type="EMBL" id="CP119958">
    <property type="protein sequence ID" value="WFD38153.1"/>
    <property type="molecule type" value="Genomic_DNA"/>
</dbReference>
<evidence type="ECO:0000313" key="3">
    <source>
        <dbReference type="Proteomes" id="UP001217754"/>
    </source>
</evidence>
<dbReference type="InterPro" id="IPR018946">
    <property type="entry name" value="PhoD-like_MPP"/>
</dbReference>
<dbReference type="GO" id="GO:0016020">
    <property type="term" value="C:membrane"/>
    <property type="evidence" value="ECO:0007669"/>
    <property type="project" value="TreeGrafter"/>
</dbReference>
<dbReference type="PANTHER" id="PTHR46689">
    <property type="entry name" value="MEMBRANE PROTEIN, PUTATIVE-RELATED"/>
    <property type="match status" value="1"/>
</dbReference>
<evidence type="ECO:0000259" key="1">
    <source>
        <dbReference type="Pfam" id="PF19050"/>
    </source>
</evidence>
<dbReference type="Proteomes" id="UP001217754">
    <property type="component" value="Chromosome 1"/>
</dbReference>
<dbReference type="Pfam" id="PF19050">
    <property type="entry name" value="PhoD_2"/>
    <property type="match status" value="2"/>
</dbReference>
<dbReference type="RefSeq" id="XP_060121050.1">
    <property type="nucleotide sequence ID" value="XM_060265067.1"/>
</dbReference>
<reference evidence="2" key="1">
    <citation type="submission" date="2023-03" db="EMBL/GenBank/DDBJ databases">
        <title>Mating type loci evolution in Malassezia.</title>
        <authorList>
            <person name="Coelho M.A."/>
        </authorList>
    </citation>
    <scope>NUCLEOTIDE SEQUENCE</scope>
    <source>
        <strain evidence="2">CBS 9431</strain>
    </source>
</reference>
<sequence>MSQWNLDVGPLLRYDTVDANGVYHAFALIVTDHASPSEQVSAPVLRYTPLLADEQGPQVSGQTMQSQAAQIWAYADESGRLHRFWRFKLEIQLIEYAQVVAYDIPGACEATQFHVPARQENFRWAGHSCNGFSSSTPTEEWNGADPLWNDLLAEHAKKPFHMCMGGGDQLYNDKIANEEELTGVLNSDNSKPNMTPVTDEIATAIDRFLFFNYKKWFGSGSFSKAASQIPMVNMLDDHDLIDGFGTYPDDLMKSPVFNHIGSRGYFFYLLFQQFMNDEADSISNSDTSNPNPSPFLSLVIGGPGAFIPYPTHSLIVYLGPKQAMLLIDCRAQRKLKQVCAPDTYKRCFDAVRKLPASVEHLIIQLGVPLAYPRMVTLEKILESKYNPIVKLAKWLLPAFTNNFNGQVELLDDLNDHWCAAHHKRERNWLIERTQELSLERKLRITFISGDVHAGGCGVFYSARSLHPERDYRYSLAVITSAIVNAPPPAPVITMVNTLAAKKHRSLFYVHTREKMLPLFKYDLEDKKQRNKYIIGARNWCEANLNEKGELVFDLHVEKAKGAGETKVYSMTAPPPMFQQKLKK</sequence>
<keyword evidence="3" id="KW-1185">Reference proteome</keyword>
<dbReference type="PANTHER" id="PTHR46689:SF1">
    <property type="entry name" value="PHOD-LIKE PHOSPHATASE DOMAIN-CONTAINING PROTEIN"/>
    <property type="match status" value="1"/>
</dbReference>
<proteinExistence type="predicted"/>
<dbReference type="CDD" id="cd07389">
    <property type="entry name" value="MPP_PhoD"/>
    <property type="match status" value="1"/>
</dbReference>
<name>A0AAF0F4I5_9BASI</name>
<dbReference type="InterPro" id="IPR043904">
    <property type="entry name" value="PhoD_2-like"/>
</dbReference>
<dbReference type="Gene3D" id="3.60.21.70">
    <property type="entry name" value="PhoD-like phosphatase"/>
    <property type="match status" value="1"/>
</dbReference>
<accession>A0AAF0F4I5</accession>
<dbReference type="AlphaFoldDB" id="A0AAF0F4I5"/>
<protein>
    <recommendedName>
        <fullName evidence="1">PhoD-like phosphatase domain-containing protein</fullName>
    </recommendedName>
</protein>
<organism evidence="2 3">
    <name type="scientific">Malassezia japonica</name>
    <dbReference type="NCBI Taxonomy" id="223818"/>
    <lineage>
        <taxon>Eukaryota</taxon>
        <taxon>Fungi</taxon>
        <taxon>Dikarya</taxon>
        <taxon>Basidiomycota</taxon>
        <taxon>Ustilaginomycotina</taxon>
        <taxon>Malasseziomycetes</taxon>
        <taxon>Malasseziales</taxon>
        <taxon>Malasseziaceae</taxon>
        <taxon>Malassezia</taxon>
    </lineage>
</organism>
<dbReference type="InterPro" id="IPR038607">
    <property type="entry name" value="PhoD-like_sf"/>
</dbReference>
<gene>
    <name evidence="2" type="ORF">MJAP1_001101</name>
</gene>
<feature type="domain" description="PhoD-like phosphatase" evidence="1">
    <location>
        <begin position="398"/>
        <end position="542"/>
    </location>
</feature>